<reference evidence="2 3" key="1">
    <citation type="journal article" date="2023" name="G3 (Bethesda)">
        <title>A haplotype-resolved chromosome-scale genome for Quercus rubra L. provides insights into the genetics of adaptive traits for red oak species.</title>
        <authorList>
            <person name="Kapoor B."/>
            <person name="Jenkins J."/>
            <person name="Schmutz J."/>
            <person name="Zhebentyayeva T."/>
            <person name="Kuelheim C."/>
            <person name="Coggeshall M."/>
            <person name="Heim C."/>
            <person name="Lasky J.R."/>
            <person name="Leites L."/>
            <person name="Islam-Faridi N."/>
            <person name="Romero-Severson J."/>
            <person name="DeLeo V.L."/>
            <person name="Lucas S.M."/>
            <person name="Lazic D."/>
            <person name="Gailing O."/>
            <person name="Carlson J."/>
            <person name="Staton M."/>
        </authorList>
    </citation>
    <scope>NUCLEOTIDE SEQUENCE [LARGE SCALE GENOMIC DNA]</scope>
    <source>
        <strain evidence="2">Pseudo-F2</strain>
    </source>
</reference>
<dbReference type="PANTHER" id="PTHR31170">
    <property type="entry name" value="BNAC04G53230D PROTEIN"/>
    <property type="match status" value="1"/>
</dbReference>
<protein>
    <submittedName>
        <fullName evidence="2">Uncharacterized protein</fullName>
    </submittedName>
</protein>
<keyword evidence="1" id="KW-1133">Transmembrane helix</keyword>
<keyword evidence="1" id="KW-0812">Transmembrane</keyword>
<dbReference type="EMBL" id="JAXUIC010000002">
    <property type="protein sequence ID" value="KAK4605497.1"/>
    <property type="molecule type" value="Genomic_DNA"/>
</dbReference>
<evidence type="ECO:0000313" key="2">
    <source>
        <dbReference type="EMBL" id="KAK4605497.1"/>
    </source>
</evidence>
<feature type="transmembrane region" description="Helical" evidence="1">
    <location>
        <begin position="414"/>
        <end position="437"/>
    </location>
</feature>
<dbReference type="AlphaFoldDB" id="A0AAN7G2C8"/>
<gene>
    <name evidence="2" type="ORF">RGQ29_013519</name>
</gene>
<accession>A0AAN7G2C8</accession>
<keyword evidence="1" id="KW-0472">Membrane</keyword>
<proteinExistence type="predicted"/>
<sequence length="439" mass="51716">MEKMKSAKTEIRRGASSSIETQHQCTHVVNEIQEMFKHLESPISIESCIYRVPDYLRKLKEEHYTPQVISIGPFHHDANDKLHTMEQRKLRYLKYFIERVENFDISLEDLVRIIKENEESIRCCYAETIQLDSDHFVKIITMDAIFILELFWRDFFNDWTSEDNGACIETWLTSAIRFDLILLENQLPFFILEKLFDHAFASHPSYSRSLIQVMTFYYFDYYNTQHISYSPHLKMKHFLDLLRTFWLPPSEKIPKRGNDVVKHLHSATQLHEAGLAFKKDSSSCLLDIKFTKGALRMPPLTLDNSSETIIRNLLALEQCHYPDKAYITDYFILFGFLINTNKDVNLLVRKGVMLNLLGNSDEARNLVNSLVENVIYVNMNSDFYRVCKELKAFYKRPWNRWQATLRRDYFSSPWSIASTVVAFIFLVLTLLQTIYTIQG</sequence>
<evidence type="ECO:0000256" key="1">
    <source>
        <dbReference type="SAM" id="Phobius"/>
    </source>
</evidence>
<dbReference type="PANTHER" id="PTHR31170:SF19">
    <property type="match status" value="1"/>
</dbReference>
<name>A0AAN7G2C8_QUERU</name>
<dbReference type="Proteomes" id="UP001324115">
    <property type="component" value="Unassembled WGS sequence"/>
</dbReference>
<organism evidence="2 3">
    <name type="scientific">Quercus rubra</name>
    <name type="common">Northern red oak</name>
    <name type="synonym">Quercus borealis</name>
    <dbReference type="NCBI Taxonomy" id="3512"/>
    <lineage>
        <taxon>Eukaryota</taxon>
        <taxon>Viridiplantae</taxon>
        <taxon>Streptophyta</taxon>
        <taxon>Embryophyta</taxon>
        <taxon>Tracheophyta</taxon>
        <taxon>Spermatophyta</taxon>
        <taxon>Magnoliopsida</taxon>
        <taxon>eudicotyledons</taxon>
        <taxon>Gunneridae</taxon>
        <taxon>Pentapetalae</taxon>
        <taxon>rosids</taxon>
        <taxon>fabids</taxon>
        <taxon>Fagales</taxon>
        <taxon>Fagaceae</taxon>
        <taxon>Quercus</taxon>
    </lineage>
</organism>
<evidence type="ECO:0000313" key="3">
    <source>
        <dbReference type="Proteomes" id="UP001324115"/>
    </source>
</evidence>
<keyword evidence="3" id="KW-1185">Reference proteome</keyword>
<dbReference type="Pfam" id="PF03140">
    <property type="entry name" value="DUF247"/>
    <property type="match status" value="1"/>
</dbReference>
<comment type="caution">
    <text evidence="2">The sequence shown here is derived from an EMBL/GenBank/DDBJ whole genome shotgun (WGS) entry which is preliminary data.</text>
</comment>
<dbReference type="InterPro" id="IPR004158">
    <property type="entry name" value="DUF247_pln"/>
</dbReference>